<dbReference type="RefSeq" id="WP_323306082.1">
    <property type="nucleotide sequence ID" value="NZ_JAYGHX010000008.1"/>
</dbReference>
<keyword evidence="2" id="KW-1185">Reference proteome</keyword>
<gene>
    <name evidence="1" type="ORF">VB738_12685</name>
</gene>
<accession>A0ABU5RWF1</accession>
<evidence type="ECO:0000313" key="1">
    <source>
        <dbReference type="EMBL" id="MEA5392115.1"/>
    </source>
</evidence>
<evidence type="ECO:0000313" key="2">
    <source>
        <dbReference type="Proteomes" id="UP001304461"/>
    </source>
</evidence>
<organism evidence="1 2">
    <name type="scientific">Cyanobium gracile UHCC 0139</name>
    <dbReference type="NCBI Taxonomy" id="3110308"/>
    <lineage>
        <taxon>Bacteria</taxon>
        <taxon>Bacillati</taxon>
        <taxon>Cyanobacteriota</taxon>
        <taxon>Cyanophyceae</taxon>
        <taxon>Synechococcales</taxon>
        <taxon>Prochlorococcaceae</taxon>
        <taxon>Cyanobium</taxon>
    </lineage>
</organism>
<proteinExistence type="predicted"/>
<reference evidence="1 2" key="1">
    <citation type="submission" date="2023-12" db="EMBL/GenBank/DDBJ databases">
        <title>Baltic Sea Cyanobacteria.</title>
        <authorList>
            <person name="Delbaje E."/>
            <person name="Fewer D.P."/>
            <person name="Shishido T.K."/>
        </authorList>
    </citation>
    <scope>NUCLEOTIDE SEQUENCE [LARGE SCALE GENOMIC DNA]</scope>
    <source>
        <strain evidence="1 2">UHCC 0139</strain>
    </source>
</reference>
<comment type="caution">
    <text evidence="1">The sequence shown here is derived from an EMBL/GenBank/DDBJ whole genome shotgun (WGS) entry which is preliminary data.</text>
</comment>
<protein>
    <submittedName>
        <fullName evidence="1">Uncharacterized protein</fullName>
    </submittedName>
</protein>
<sequence length="202" mass="22084">MEAEATGSKAKHALISKGRVVAIVRQACSKTVFWQHEYLTPSKPKEHHVTAVSVAIGKGTNVTRNYALNIHSAALQAWLDYDEIEELFAGINVVKSFMINMQAASPESKDVYFCSRDGFRVGFTQRPNKPEQDSYVLIDGITYGLSPRLPDISETTGPSELEATASTTLAPLGQASDFDNLVTALREGQLLLDAWQKKDGAP</sequence>
<dbReference type="EMBL" id="JAYGHX010000008">
    <property type="protein sequence ID" value="MEA5392115.1"/>
    <property type="molecule type" value="Genomic_DNA"/>
</dbReference>
<name>A0ABU5RWF1_9CYAN</name>
<dbReference type="Proteomes" id="UP001304461">
    <property type="component" value="Unassembled WGS sequence"/>
</dbReference>